<reference evidence="1 2" key="1">
    <citation type="submission" date="2023-11" db="EMBL/GenBank/DDBJ databases">
        <title>Peredibacter starrii A3.12.</title>
        <authorList>
            <person name="Mitchell R.J."/>
        </authorList>
    </citation>
    <scope>NUCLEOTIDE SEQUENCE [LARGE SCALE GENOMIC DNA]</scope>
    <source>
        <strain evidence="1 2">A3.12</strain>
    </source>
</reference>
<proteinExistence type="predicted"/>
<dbReference type="Proteomes" id="UP001324634">
    <property type="component" value="Chromosome"/>
</dbReference>
<evidence type="ECO:0000313" key="2">
    <source>
        <dbReference type="Proteomes" id="UP001324634"/>
    </source>
</evidence>
<evidence type="ECO:0000313" key="1">
    <source>
        <dbReference type="EMBL" id="WPU65888.1"/>
    </source>
</evidence>
<protein>
    <recommendedName>
        <fullName evidence="3">DUF155 domain-containing protein</fullName>
    </recommendedName>
</protein>
<dbReference type="RefSeq" id="WP_321397266.1">
    <property type="nucleotide sequence ID" value="NZ_CP139487.1"/>
</dbReference>
<dbReference type="AlphaFoldDB" id="A0AAX4HRT6"/>
<gene>
    <name evidence="1" type="ORF">SOO65_03930</name>
</gene>
<dbReference type="EMBL" id="CP139487">
    <property type="protein sequence ID" value="WPU65888.1"/>
    <property type="molecule type" value="Genomic_DNA"/>
</dbReference>
<sequence length="367" mass="42166">MEIRIKKGKILIYRVFDIGSEIDLEKVEALFEDTKLKGRFKLDRKHNMSLIISSSPLSIQLGSVNMRLQDQMVAAELIAKVWYFGTVSLCFQIPIPENTNWPELVKIASWIENDNEIEVLAREKAKQFQNDIKNAIPVLNEWSMNEDYVTYFIQELDGLQGPLATLTEKVDVPALILAESKDILSEQVKKSILENTYQYSRDDLVVVDWNSALVVEPNGSMDVPLVIEFALNQLLELRYYDDLLDQRLNTLYNEVVGKKRGLLSNKYSRLAEDAGQIYLEISEIVENVENSFKTVGDFYLATIFRASSKRFRFDDWQKSINEKLGNLAEISKLLHSEVSESRNQTLEIIIIVLIAIEVVPFLYNLSQ</sequence>
<dbReference type="KEGG" id="psti:SOO65_03930"/>
<keyword evidence="2" id="KW-1185">Reference proteome</keyword>
<evidence type="ECO:0008006" key="3">
    <source>
        <dbReference type="Google" id="ProtNLM"/>
    </source>
</evidence>
<name>A0AAX4HRT6_9BACT</name>
<organism evidence="1 2">
    <name type="scientific">Peredibacter starrii</name>
    <dbReference type="NCBI Taxonomy" id="28202"/>
    <lineage>
        <taxon>Bacteria</taxon>
        <taxon>Pseudomonadati</taxon>
        <taxon>Bdellovibrionota</taxon>
        <taxon>Bacteriovoracia</taxon>
        <taxon>Bacteriovoracales</taxon>
        <taxon>Bacteriovoracaceae</taxon>
        <taxon>Peredibacter</taxon>
    </lineage>
</organism>
<accession>A0AAX4HRT6</accession>